<name>A0A538SKZ9_UNCEI</name>
<gene>
    <name evidence="1" type="ORF">E6K74_12760</name>
</gene>
<dbReference type="GO" id="GO:0033785">
    <property type="term" value="F:heptose 7-phosphate kinase activity"/>
    <property type="evidence" value="ECO:0007669"/>
    <property type="project" value="TreeGrafter"/>
</dbReference>
<evidence type="ECO:0008006" key="3">
    <source>
        <dbReference type="Google" id="ProtNLM"/>
    </source>
</evidence>
<dbReference type="GO" id="GO:0005829">
    <property type="term" value="C:cytosol"/>
    <property type="evidence" value="ECO:0007669"/>
    <property type="project" value="TreeGrafter"/>
</dbReference>
<reference evidence="1 2" key="1">
    <citation type="journal article" date="2019" name="Nat. Microbiol.">
        <title>Mediterranean grassland soil C-N compound turnover is dependent on rainfall and depth, and is mediated by genomically divergent microorganisms.</title>
        <authorList>
            <person name="Diamond S."/>
            <person name="Andeer P.F."/>
            <person name="Li Z."/>
            <person name="Crits-Christoph A."/>
            <person name="Burstein D."/>
            <person name="Anantharaman K."/>
            <person name="Lane K.R."/>
            <person name="Thomas B.C."/>
            <person name="Pan C."/>
            <person name="Northen T.R."/>
            <person name="Banfield J.F."/>
        </authorList>
    </citation>
    <scope>NUCLEOTIDE SEQUENCE [LARGE SCALE GENOMIC DNA]</scope>
    <source>
        <strain evidence="1">WS_4</strain>
    </source>
</reference>
<organism evidence="1 2">
    <name type="scientific">Eiseniibacteriota bacterium</name>
    <dbReference type="NCBI Taxonomy" id="2212470"/>
    <lineage>
        <taxon>Bacteria</taxon>
        <taxon>Candidatus Eiseniibacteriota</taxon>
    </lineage>
</organism>
<dbReference type="PANTHER" id="PTHR46969:SF1">
    <property type="entry name" value="BIFUNCTIONAL PROTEIN HLDE"/>
    <property type="match status" value="1"/>
</dbReference>
<accession>A0A538SKZ9</accession>
<dbReference type="PANTHER" id="PTHR46969">
    <property type="entry name" value="BIFUNCTIONAL PROTEIN HLDE"/>
    <property type="match status" value="1"/>
</dbReference>
<dbReference type="InterPro" id="IPR029056">
    <property type="entry name" value="Ribokinase-like"/>
</dbReference>
<dbReference type="EMBL" id="VBOU01000119">
    <property type="protein sequence ID" value="TMQ52039.1"/>
    <property type="molecule type" value="Genomic_DNA"/>
</dbReference>
<dbReference type="SUPFAM" id="SSF53613">
    <property type="entry name" value="Ribokinase-like"/>
    <property type="match status" value="1"/>
</dbReference>
<dbReference type="AlphaFoldDB" id="A0A538SKZ9"/>
<dbReference type="Gene3D" id="3.40.1190.20">
    <property type="match status" value="1"/>
</dbReference>
<comment type="caution">
    <text evidence="1">The sequence shown here is derived from an EMBL/GenBank/DDBJ whole genome shotgun (WGS) entry which is preliminary data.</text>
</comment>
<evidence type="ECO:0000313" key="2">
    <source>
        <dbReference type="Proteomes" id="UP000319829"/>
    </source>
</evidence>
<dbReference type="GO" id="GO:0033786">
    <property type="term" value="F:heptose-1-phosphate adenylyltransferase activity"/>
    <property type="evidence" value="ECO:0007669"/>
    <property type="project" value="TreeGrafter"/>
</dbReference>
<evidence type="ECO:0000313" key="1">
    <source>
        <dbReference type="EMBL" id="TMQ52039.1"/>
    </source>
</evidence>
<dbReference type="Proteomes" id="UP000319829">
    <property type="component" value="Unassembled WGS sequence"/>
</dbReference>
<sequence length="95" mass="9824">MRKAVGGVEPGRLLELLAGISSVPILVLADLVLDEFRYGEPVRVSREAPVLILNHQRTDLLPGGGANAVANLKALGAHPVPVGRVGDDASGNALL</sequence>
<proteinExistence type="predicted"/>
<protein>
    <recommendedName>
        <fullName evidence="3">Carbohydrate kinase PfkB domain-containing protein</fullName>
    </recommendedName>
</protein>